<protein>
    <submittedName>
        <fullName evidence="2">Uncharacterized protein</fullName>
    </submittedName>
</protein>
<proteinExistence type="predicted"/>
<dbReference type="Proteomes" id="UP001190926">
    <property type="component" value="Unassembled WGS sequence"/>
</dbReference>
<sequence length="569" mass="63186">MKLTTSLRGGGTASFSFSFFRRRLRSNGSFRGGRASPFFTSIGRKRGGAAAENPEPSSPKVTCIGQVRVKSQKKVKQCRRRIGEASFRSVDQSFPPPQQRWRWRDQRWVHLPNISVVLRAFGEEFCCLFRCSCCCFTRREREKSGCYANGNGCGALLGRWLVAVNGGEGERRREIEVVVGGGDEEATEMMSAGNSRRHVFDDIEVKGDRIEVKGMSVMNGEREREATRVSISIPPKNALLLMRCRSDPIKMAAIANRISSDSARYENSGIEEEEDEEEEDEDDDDDGETTSSSDELFEGLHKIFVAQVLEEMHNVGEINGGEEKLFISNEEKKLEEIQLIQEEEETVKSNMSSFENAENYQDETEVEAKSEPDENQDSMIVQEGDDEAEEKNAVASDKLQAHDMPGNQETETAAVALPECLLLMMREPKLSMEVSKETWICATDFIRLLPDRPRRAASKAAVAGGDHEPVVKRRASVEKSCRPRVPAPPCRKNYDVQPARSSCSLPAASTAAVIERKRVNCEPLALTRCKSEPMSTAAAKLMPEAGCWKDNVEPHRQAALGVGAAGVGF</sequence>
<feature type="region of interest" description="Disordered" evidence="1">
    <location>
        <begin position="262"/>
        <end position="296"/>
    </location>
</feature>
<evidence type="ECO:0000313" key="2">
    <source>
        <dbReference type="EMBL" id="KAH6835480.1"/>
    </source>
</evidence>
<reference evidence="2 3" key="1">
    <citation type="journal article" date="2021" name="Nat. Commun.">
        <title>Incipient diploidization of the medicinal plant Perilla within 10,000 years.</title>
        <authorList>
            <person name="Zhang Y."/>
            <person name="Shen Q."/>
            <person name="Leng L."/>
            <person name="Zhang D."/>
            <person name="Chen S."/>
            <person name="Shi Y."/>
            <person name="Ning Z."/>
            <person name="Chen S."/>
        </authorList>
    </citation>
    <scope>NUCLEOTIDE SEQUENCE [LARGE SCALE GENOMIC DNA]</scope>
    <source>
        <strain evidence="3">cv. PC099</strain>
    </source>
</reference>
<keyword evidence="3" id="KW-1185">Reference proteome</keyword>
<comment type="caution">
    <text evidence="2">The sequence shown here is derived from an EMBL/GenBank/DDBJ whole genome shotgun (WGS) entry which is preliminary data.</text>
</comment>
<feature type="compositionally biased region" description="Polar residues" evidence="1">
    <location>
        <begin position="348"/>
        <end position="359"/>
    </location>
</feature>
<dbReference type="PANTHER" id="PTHR33448:SF4">
    <property type="entry name" value="CHLOROPLAST PROTEIN HCF243"/>
    <property type="match status" value="1"/>
</dbReference>
<feature type="compositionally biased region" description="Acidic residues" evidence="1">
    <location>
        <begin position="269"/>
        <end position="288"/>
    </location>
</feature>
<gene>
    <name evidence="2" type="ORF">C2S53_003188</name>
</gene>
<name>A0AAD4PDU4_PERFH</name>
<dbReference type="PANTHER" id="PTHR33448">
    <property type="entry name" value="CHLOROPLAST PROTEIN HCF243-RELATED"/>
    <property type="match status" value="1"/>
</dbReference>
<organism evidence="2 3">
    <name type="scientific">Perilla frutescens var. hirtella</name>
    <name type="common">Perilla citriodora</name>
    <name type="synonym">Perilla setoyensis</name>
    <dbReference type="NCBI Taxonomy" id="608512"/>
    <lineage>
        <taxon>Eukaryota</taxon>
        <taxon>Viridiplantae</taxon>
        <taxon>Streptophyta</taxon>
        <taxon>Embryophyta</taxon>
        <taxon>Tracheophyta</taxon>
        <taxon>Spermatophyta</taxon>
        <taxon>Magnoliopsida</taxon>
        <taxon>eudicotyledons</taxon>
        <taxon>Gunneridae</taxon>
        <taxon>Pentapetalae</taxon>
        <taxon>asterids</taxon>
        <taxon>lamiids</taxon>
        <taxon>Lamiales</taxon>
        <taxon>Lamiaceae</taxon>
        <taxon>Nepetoideae</taxon>
        <taxon>Elsholtzieae</taxon>
        <taxon>Perilla</taxon>
    </lineage>
</organism>
<evidence type="ECO:0000256" key="1">
    <source>
        <dbReference type="SAM" id="MobiDB-lite"/>
    </source>
</evidence>
<feature type="region of interest" description="Disordered" evidence="1">
    <location>
        <begin position="344"/>
        <end position="377"/>
    </location>
</feature>
<accession>A0AAD4PDU4</accession>
<dbReference type="AlphaFoldDB" id="A0AAD4PDU4"/>
<evidence type="ECO:0000313" key="3">
    <source>
        <dbReference type="Proteomes" id="UP001190926"/>
    </source>
</evidence>
<dbReference type="EMBL" id="SDAM02000034">
    <property type="protein sequence ID" value="KAH6835480.1"/>
    <property type="molecule type" value="Genomic_DNA"/>
</dbReference>